<keyword evidence="4 5" id="KW-0173">Coenzyme A biosynthesis</keyword>
<comment type="similarity">
    <text evidence="1 5">Belongs to the CoaE family.</text>
</comment>
<dbReference type="InterPro" id="IPR027417">
    <property type="entry name" value="P-loop_NTPase"/>
</dbReference>
<comment type="catalytic activity">
    <reaction evidence="5">
        <text>3'-dephospho-CoA + ATP = ADP + CoA + H(+)</text>
        <dbReference type="Rhea" id="RHEA:18245"/>
        <dbReference type="ChEBI" id="CHEBI:15378"/>
        <dbReference type="ChEBI" id="CHEBI:30616"/>
        <dbReference type="ChEBI" id="CHEBI:57287"/>
        <dbReference type="ChEBI" id="CHEBI:57328"/>
        <dbReference type="ChEBI" id="CHEBI:456216"/>
        <dbReference type="EC" id="2.7.1.24"/>
    </reaction>
</comment>
<dbReference type="PANTHER" id="PTHR10695:SF46">
    <property type="entry name" value="BIFUNCTIONAL COENZYME A SYNTHASE-RELATED"/>
    <property type="match status" value="1"/>
</dbReference>
<dbReference type="PANTHER" id="PTHR10695">
    <property type="entry name" value="DEPHOSPHO-COA KINASE-RELATED"/>
    <property type="match status" value="1"/>
</dbReference>
<evidence type="ECO:0000313" key="7">
    <source>
        <dbReference type="EMBL" id="RDE22803.1"/>
    </source>
</evidence>
<name>A0A369WNK7_9GAMM</name>
<keyword evidence="2 5" id="KW-0547">Nucleotide-binding</keyword>
<keyword evidence="5 7" id="KW-0808">Transferase</keyword>
<evidence type="ECO:0000256" key="3">
    <source>
        <dbReference type="ARBA" id="ARBA00022840"/>
    </source>
</evidence>
<keyword evidence="5 7" id="KW-0418">Kinase</keyword>
<dbReference type="OrthoDB" id="9812943at2"/>
<protein>
    <recommendedName>
        <fullName evidence="5 6">Dephospho-CoA kinase</fullName>
        <ecNumber evidence="5 6">2.7.1.24</ecNumber>
    </recommendedName>
    <alternativeName>
        <fullName evidence="5">Dephosphocoenzyme A kinase</fullName>
    </alternativeName>
</protein>
<dbReference type="InterPro" id="IPR001977">
    <property type="entry name" value="Depp_CoAkinase"/>
</dbReference>
<accession>A0A369WNK7</accession>
<gene>
    <name evidence="5" type="primary">coaE</name>
    <name evidence="7" type="ORF">DV711_09530</name>
</gene>
<dbReference type="SUPFAM" id="SSF52540">
    <property type="entry name" value="P-loop containing nucleoside triphosphate hydrolases"/>
    <property type="match status" value="1"/>
</dbReference>
<proteinExistence type="inferred from homology"/>
<dbReference type="PROSITE" id="PS51219">
    <property type="entry name" value="DPCK"/>
    <property type="match status" value="1"/>
</dbReference>
<keyword evidence="8" id="KW-1185">Reference proteome</keyword>
<sequence length="205" mass="22969">MSRYIVGLTGGIGSGKTTVANLFGAKGIDLVDADIVAREIVEPGQPALEAIAERFGTDILANDGSLRRAQLRQIVFTDPQQRIWLEQLTHPLIRRRILDQLNQAQSSYAMLVSPLLLETNQRQLCNHILVVDLPESLQLERTARRDNNSLEQVKAIMKAQTSRANRLKQADSRIDNSQQPDSLNKQVDDLHQQFLSLATAHNETR</sequence>
<comment type="caution">
    <text evidence="7">The sequence shown here is derived from an EMBL/GenBank/DDBJ whole genome shotgun (WGS) entry which is preliminary data.</text>
</comment>
<reference evidence="7 8" key="1">
    <citation type="submission" date="2018-07" db="EMBL/GenBank/DDBJ databases">
        <title>Motiliproteus coralliicola sp. nov., a bacterium isolated from Coral.</title>
        <authorList>
            <person name="Wang G."/>
        </authorList>
    </citation>
    <scope>NUCLEOTIDE SEQUENCE [LARGE SCALE GENOMIC DNA]</scope>
    <source>
        <strain evidence="7 8">C34</strain>
    </source>
</reference>
<evidence type="ECO:0000256" key="5">
    <source>
        <dbReference type="HAMAP-Rule" id="MF_00376"/>
    </source>
</evidence>
<evidence type="ECO:0000313" key="8">
    <source>
        <dbReference type="Proteomes" id="UP000253769"/>
    </source>
</evidence>
<dbReference type="GO" id="GO:0004140">
    <property type="term" value="F:dephospho-CoA kinase activity"/>
    <property type="evidence" value="ECO:0007669"/>
    <property type="project" value="UniProtKB-UniRule"/>
</dbReference>
<keyword evidence="5" id="KW-0963">Cytoplasm</keyword>
<evidence type="ECO:0000256" key="1">
    <source>
        <dbReference type="ARBA" id="ARBA00009018"/>
    </source>
</evidence>
<dbReference type="GO" id="GO:0005524">
    <property type="term" value="F:ATP binding"/>
    <property type="evidence" value="ECO:0007669"/>
    <property type="project" value="UniProtKB-UniRule"/>
</dbReference>
<dbReference type="UniPathway" id="UPA00241">
    <property type="reaction ID" value="UER00356"/>
</dbReference>
<dbReference type="Proteomes" id="UP000253769">
    <property type="component" value="Unassembled WGS sequence"/>
</dbReference>
<dbReference type="NCBIfam" id="TIGR00152">
    <property type="entry name" value="dephospho-CoA kinase"/>
    <property type="match status" value="1"/>
</dbReference>
<comment type="function">
    <text evidence="5">Catalyzes the phosphorylation of the 3'-hydroxyl group of dephosphocoenzyme A to form coenzyme A.</text>
</comment>
<comment type="pathway">
    <text evidence="5">Cofactor biosynthesis; coenzyme A biosynthesis; CoA from (R)-pantothenate: step 5/5.</text>
</comment>
<dbReference type="EC" id="2.7.1.24" evidence="5 6"/>
<comment type="subcellular location">
    <subcellularLocation>
        <location evidence="5">Cytoplasm</location>
    </subcellularLocation>
</comment>
<dbReference type="HAMAP" id="MF_00376">
    <property type="entry name" value="Dephospho_CoA_kinase"/>
    <property type="match status" value="1"/>
</dbReference>
<dbReference type="GO" id="GO:0005737">
    <property type="term" value="C:cytoplasm"/>
    <property type="evidence" value="ECO:0007669"/>
    <property type="project" value="UniProtKB-SubCell"/>
</dbReference>
<dbReference type="EMBL" id="QQOH01000002">
    <property type="protein sequence ID" value="RDE22803.1"/>
    <property type="molecule type" value="Genomic_DNA"/>
</dbReference>
<evidence type="ECO:0000256" key="6">
    <source>
        <dbReference type="NCBIfam" id="TIGR00152"/>
    </source>
</evidence>
<dbReference type="Gene3D" id="3.40.50.300">
    <property type="entry name" value="P-loop containing nucleotide triphosphate hydrolases"/>
    <property type="match status" value="1"/>
</dbReference>
<evidence type="ECO:0000256" key="4">
    <source>
        <dbReference type="ARBA" id="ARBA00022993"/>
    </source>
</evidence>
<evidence type="ECO:0000256" key="2">
    <source>
        <dbReference type="ARBA" id="ARBA00022741"/>
    </source>
</evidence>
<dbReference type="Pfam" id="PF01121">
    <property type="entry name" value="CoaE"/>
    <property type="match status" value="1"/>
</dbReference>
<dbReference type="AlphaFoldDB" id="A0A369WNK7"/>
<dbReference type="CDD" id="cd02022">
    <property type="entry name" value="DPCK"/>
    <property type="match status" value="1"/>
</dbReference>
<keyword evidence="3 5" id="KW-0067">ATP-binding</keyword>
<dbReference type="GO" id="GO:0015937">
    <property type="term" value="P:coenzyme A biosynthetic process"/>
    <property type="evidence" value="ECO:0007669"/>
    <property type="project" value="UniProtKB-UniRule"/>
</dbReference>
<organism evidence="7 8">
    <name type="scientific">Motiliproteus coralliicola</name>
    <dbReference type="NCBI Taxonomy" id="2283196"/>
    <lineage>
        <taxon>Bacteria</taxon>
        <taxon>Pseudomonadati</taxon>
        <taxon>Pseudomonadota</taxon>
        <taxon>Gammaproteobacteria</taxon>
        <taxon>Oceanospirillales</taxon>
        <taxon>Oceanospirillaceae</taxon>
        <taxon>Motiliproteus</taxon>
    </lineage>
</organism>
<dbReference type="RefSeq" id="WP_114695436.1">
    <property type="nucleotide sequence ID" value="NZ_QQOH01000002.1"/>
</dbReference>
<feature type="binding site" evidence="5">
    <location>
        <begin position="13"/>
        <end position="18"/>
    </location>
    <ligand>
        <name>ATP</name>
        <dbReference type="ChEBI" id="CHEBI:30616"/>
    </ligand>
</feature>